<dbReference type="CDD" id="cd10548">
    <property type="entry name" value="cupin_CDO"/>
    <property type="match status" value="1"/>
</dbReference>
<keyword evidence="3 8" id="KW-0223">Dioxygenase</keyword>
<dbReference type="Pfam" id="PF05995">
    <property type="entry name" value="CDO_I"/>
    <property type="match status" value="1"/>
</dbReference>
<feature type="binding site" evidence="7">
    <location>
        <position position="83"/>
    </location>
    <ligand>
        <name>Fe cation</name>
        <dbReference type="ChEBI" id="CHEBI:24875"/>
        <note>catalytic</note>
    </ligand>
</feature>
<keyword evidence="4" id="KW-0560">Oxidoreductase</keyword>
<evidence type="ECO:0000313" key="9">
    <source>
        <dbReference type="Proteomes" id="UP000238701"/>
    </source>
</evidence>
<evidence type="ECO:0000256" key="4">
    <source>
        <dbReference type="ARBA" id="ARBA00023002"/>
    </source>
</evidence>
<keyword evidence="5 7" id="KW-0408">Iron</keyword>
<dbReference type="InterPro" id="IPR010300">
    <property type="entry name" value="CDO_1"/>
</dbReference>
<dbReference type="Proteomes" id="UP000238701">
    <property type="component" value="Unassembled WGS sequence"/>
</dbReference>
<dbReference type="InterPro" id="IPR014710">
    <property type="entry name" value="RmlC-like_jellyroll"/>
</dbReference>
<dbReference type="InterPro" id="IPR011051">
    <property type="entry name" value="RmlC_Cupin_sf"/>
</dbReference>
<gene>
    <name evidence="8" type="ORF">SBA1_230014</name>
</gene>
<evidence type="ECO:0000256" key="7">
    <source>
        <dbReference type="PIRSR" id="PIRSR610300-51"/>
    </source>
</evidence>
<protein>
    <submittedName>
        <fullName evidence="8">Cysteine dioxygenase type I</fullName>
    </submittedName>
</protein>
<comment type="similarity">
    <text evidence="1">Belongs to the cysteine dioxygenase family.</text>
</comment>
<dbReference type="OrthoDB" id="7059163at2"/>
<feature type="cross-link" description="3'-(S-cysteinyl)-tyrosine (Cys-Tyr)" evidence="6">
    <location>
        <begin position="90"/>
        <end position="159"/>
    </location>
</feature>
<dbReference type="GO" id="GO:0019448">
    <property type="term" value="P:L-cysteine catabolic process"/>
    <property type="evidence" value="ECO:0007669"/>
    <property type="project" value="TreeGrafter"/>
</dbReference>
<dbReference type="Gene3D" id="2.60.120.10">
    <property type="entry name" value="Jelly Rolls"/>
    <property type="match status" value="1"/>
</dbReference>
<accession>A0A2U3KH19</accession>
<sequence length="193" mass="22283">MPIAVKTVPIEKLVEELRQLPESAFHEIETVRRLLEEMPVSPDSLAPYLTWDRQHYTRNLIDRRPLYELIAICWEVGQVSSVHNHRDQNCWMAAPIGRLRVENFHVVEQDLRAGRCQLEQLNTVEMNASNPCAVDPADPVHRVLNPREFNQRAVSLHVYSRPFDSCVVYSPEQGTCGEIRLHFNTEYGKAAVR</sequence>
<dbReference type="AlphaFoldDB" id="A0A2U3KH19"/>
<dbReference type="PANTHER" id="PTHR12918:SF1">
    <property type="entry name" value="CYSTEINE DIOXYGENASE TYPE 1"/>
    <property type="match status" value="1"/>
</dbReference>
<name>A0A2U3KH19_9BACT</name>
<dbReference type="PANTHER" id="PTHR12918">
    <property type="entry name" value="CYSTEINE DIOXYGENASE"/>
    <property type="match status" value="1"/>
</dbReference>
<dbReference type="GO" id="GO:0008198">
    <property type="term" value="F:ferrous iron binding"/>
    <property type="evidence" value="ECO:0007669"/>
    <property type="project" value="TreeGrafter"/>
</dbReference>
<feature type="binding site" evidence="7">
    <location>
        <position position="85"/>
    </location>
    <ligand>
        <name>Fe cation</name>
        <dbReference type="ChEBI" id="CHEBI:24875"/>
        <note>catalytic</note>
    </ligand>
</feature>
<reference evidence="9" key="1">
    <citation type="submission" date="2018-02" db="EMBL/GenBank/DDBJ databases">
        <authorList>
            <person name="Hausmann B."/>
        </authorList>
    </citation>
    <scope>NUCLEOTIDE SEQUENCE [LARGE SCALE GENOMIC DNA]</scope>
    <source>
        <strain evidence="9">Peat soil MAG SbA1</strain>
    </source>
</reference>
<dbReference type="EMBL" id="OMOD01000115">
    <property type="protein sequence ID" value="SPF38948.1"/>
    <property type="molecule type" value="Genomic_DNA"/>
</dbReference>
<dbReference type="SUPFAM" id="SSF51182">
    <property type="entry name" value="RmlC-like cupins"/>
    <property type="match status" value="1"/>
</dbReference>
<dbReference type="GO" id="GO:0017172">
    <property type="term" value="F:cysteine dioxygenase activity"/>
    <property type="evidence" value="ECO:0007669"/>
    <property type="project" value="TreeGrafter"/>
</dbReference>
<proteinExistence type="inferred from homology"/>
<evidence type="ECO:0000256" key="3">
    <source>
        <dbReference type="ARBA" id="ARBA00022964"/>
    </source>
</evidence>
<evidence type="ECO:0000313" key="8">
    <source>
        <dbReference type="EMBL" id="SPF38948.1"/>
    </source>
</evidence>
<organism evidence="8 9">
    <name type="scientific">Candidatus Sulfotelmatobacter kueseliae</name>
    <dbReference type="NCBI Taxonomy" id="2042962"/>
    <lineage>
        <taxon>Bacteria</taxon>
        <taxon>Pseudomonadati</taxon>
        <taxon>Acidobacteriota</taxon>
        <taxon>Terriglobia</taxon>
        <taxon>Terriglobales</taxon>
        <taxon>Candidatus Korobacteraceae</taxon>
        <taxon>Candidatus Sulfotelmatobacter</taxon>
    </lineage>
</organism>
<evidence type="ECO:0000256" key="5">
    <source>
        <dbReference type="ARBA" id="ARBA00023004"/>
    </source>
</evidence>
<keyword evidence="2 7" id="KW-0479">Metal-binding</keyword>
<evidence type="ECO:0000256" key="6">
    <source>
        <dbReference type="PIRSR" id="PIRSR610300-50"/>
    </source>
</evidence>
<feature type="binding site" evidence="7">
    <location>
        <position position="141"/>
    </location>
    <ligand>
        <name>Fe cation</name>
        <dbReference type="ChEBI" id="CHEBI:24875"/>
        <note>catalytic</note>
    </ligand>
</feature>
<evidence type="ECO:0000256" key="1">
    <source>
        <dbReference type="ARBA" id="ARBA00006622"/>
    </source>
</evidence>
<keyword evidence="6" id="KW-0883">Thioether bond</keyword>
<evidence type="ECO:0000256" key="2">
    <source>
        <dbReference type="ARBA" id="ARBA00022723"/>
    </source>
</evidence>